<dbReference type="InterPro" id="IPR000719">
    <property type="entry name" value="Prot_kinase_dom"/>
</dbReference>
<dbReference type="AlphaFoldDB" id="A0A6F9D7U7"/>
<proteinExistence type="evidence at transcript level"/>
<dbReference type="InterPro" id="IPR001245">
    <property type="entry name" value="Ser-Thr/Tyr_kinase_cat_dom"/>
</dbReference>
<accession>A0A6F9D7U7</accession>
<dbReference type="InterPro" id="IPR015894">
    <property type="entry name" value="Guanylate-bd_N"/>
</dbReference>
<dbReference type="GO" id="GO:0003924">
    <property type="term" value="F:GTPase activity"/>
    <property type="evidence" value="ECO:0007669"/>
    <property type="project" value="InterPro"/>
</dbReference>
<dbReference type="GO" id="GO:0005524">
    <property type="term" value="F:ATP binding"/>
    <property type="evidence" value="ECO:0007669"/>
    <property type="project" value="InterPro"/>
</dbReference>
<dbReference type="GO" id="GO:0005525">
    <property type="term" value="F:GTP binding"/>
    <property type="evidence" value="ECO:0007669"/>
    <property type="project" value="InterPro"/>
</dbReference>
<dbReference type="InterPro" id="IPR027417">
    <property type="entry name" value="P-loop_NTPase"/>
</dbReference>
<gene>
    <name evidence="3" type="primary">Atl2-001</name>
</gene>
<dbReference type="GO" id="GO:0004713">
    <property type="term" value="F:protein tyrosine kinase activity"/>
    <property type="evidence" value="ECO:0007669"/>
    <property type="project" value="InterPro"/>
</dbReference>
<evidence type="ECO:0000313" key="3">
    <source>
        <dbReference type="EMBL" id="CAB3224298.1"/>
    </source>
</evidence>
<dbReference type="Pfam" id="PF02263">
    <property type="entry name" value="GBP"/>
    <property type="match status" value="1"/>
</dbReference>
<name>A0A6F9D7U7_9ASCI</name>
<protein>
    <submittedName>
        <fullName evidence="3">Atlastin-2-like</fullName>
    </submittedName>
</protein>
<dbReference type="InterPro" id="IPR011009">
    <property type="entry name" value="Kinase-like_dom_sf"/>
</dbReference>
<dbReference type="EMBL" id="LR783153">
    <property type="protein sequence ID" value="CAB3224298.1"/>
    <property type="molecule type" value="mRNA"/>
</dbReference>
<dbReference type="Pfam" id="PF07714">
    <property type="entry name" value="PK_Tyr_Ser-Thr"/>
    <property type="match status" value="1"/>
</dbReference>
<evidence type="ECO:0000256" key="1">
    <source>
        <dbReference type="ARBA" id="ARBA00008171"/>
    </source>
</evidence>
<organism evidence="3">
    <name type="scientific">Phallusia mammillata</name>
    <dbReference type="NCBI Taxonomy" id="59560"/>
    <lineage>
        <taxon>Eukaryota</taxon>
        <taxon>Metazoa</taxon>
        <taxon>Chordata</taxon>
        <taxon>Tunicata</taxon>
        <taxon>Ascidiacea</taxon>
        <taxon>Phlebobranchia</taxon>
        <taxon>Ascidiidae</taxon>
        <taxon>Phallusia</taxon>
    </lineage>
</organism>
<dbReference type="PROSITE" id="PS50011">
    <property type="entry name" value="PROTEIN_KINASE_DOM"/>
    <property type="match status" value="1"/>
</dbReference>
<dbReference type="SMART" id="SM00219">
    <property type="entry name" value="TyrKc"/>
    <property type="match status" value="1"/>
</dbReference>
<feature type="domain" description="Protein kinase" evidence="2">
    <location>
        <begin position="878"/>
        <end position="1148"/>
    </location>
</feature>
<dbReference type="Gene3D" id="3.40.50.300">
    <property type="entry name" value="P-loop containing nucleotide triphosphate hydrolases"/>
    <property type="match status" value="1"/>
</dbReference>
<comment type="similarity">
    <text evidence="1">Belongs to the protein kinase superfamily. TKL Ser/Thr protein kinase family. ROCO subfamily.</text>
</comment>
<reference evidence="3" key="1">
    <citation type="submission" date="2020-04" db="EMBL/GenBank/DDBJ databases">
        <authorList>
            <person name="Neveu A P."/>
        </authorList>
    </citation>
    <scope>NUCLEOTIDE SEQUENCE</scope>
    <source>
        <tissue evidence="3">Whole embryo</tissue>
    </source>
</reference>
<dbReference type="Gene3D" id="1.10.510.10">
    <property type="entry name" value="Transferase(Phosphotransferase) domain 1"/>
    <property type="match status" value="1"/>
</dbReference>
<sequence>MASTDSEPEPEDEEYTQLFQDVLDERSCILDIDIVISTFKVEDATAACTICGPKGSGKTVLFDLFMDYFVELFYNGTYDVTQSFKTHLENDYEISERPPTMGIHNSKRKFQFRGDKTHSSQQVNLFLMDTEGIPLEPVSPRPMFVLELSTAISHILIYNVKERLQDSDILNLQIFIDFGHKLKELKIPTTLKKLVFVIRDTYASEYGLAGGKRYLTNFWKKFRPNPKQYKEGLEAAFEEVHCFLMPTISTNEPLMGSKGLNRNFVDEFCDLSQFVFKDILKLNPLYHKWLDAYEFCKRYMEWVQVLLCDRAEIENLLILNSNLDEYFHILGNAVCVYSNTMDVLLINSCPEEEYEPIHAKAMELVEDELEKIPEEVKKTSRWEYRIKDYERRLKIKDEEHKLMHTARQILFTKNNDNGVKHKSHFEATVYIYEEELQNVHWPDEEVFWMVERKARDSAVGHFMNSFSTKEKDDPSFKVKLVKLHDRLRKAHRRRYEKLVSFSHTVNYRFNMFVKICVDKYQEIMDVRCDRWFTEEKLKKLHTETVVSVFQTFQSSTESMNKYPVYNAYFAELKEKLNLLKQCYDIRNQKFEEEYRAKLEERLKEIVKKYNKHIMDRSEELTSHEKFCTEETVAAQKMRKELEEDEVFGVERNGMFKTYCAKLMNEYLPKEKKKLWKKIEQQNTEKREVKVLLLECIHCYKTAIKDDLTGNEQFKTLHQKGSQRAIEFLKQSEDWKNENDQEMLESRLEDKIKEESRNLETFFKNKMEIRLLKGMRQISSRYDELMDNGISNVETIDDFDALHDSSSTSAMLKSSVSKKVIKENPEIKRNLKLARERFLKIFEMRTSIQTISSLENFAVNQNDDCVTMISFLWPNELLCSKGNVIGEGRISIARRAYHKTRGDVVVKCKQMNGSQEELQYCLEPITRGIELLNINGHNNLVRVIGYTLWKGSIGVATEFMGGGSLVKLLTEQKGDFFQIPHIAATIKLRFCLDIASALVFLSTKPRLPVSQPCIDDVMLTPELHCKLATFKFSNFETDSSEIRGDINGAVLGGMMAVVVSRNLDPIFGKKKPLRDPSATKQDKQIMGLLDNVVQQSMAGAELSKIRDTLMRMLPTSNSGMLQEIANISRGMQPPRSTVGDQNLVPIYRA</sequence>
<dbReference type="InterPro" id="IPR020635">
    <property type="entry name" value="Tyr_kinase_cat_dom"/>
</dbReference>
<dbReference type="SUPFAM" id="SSF56112">
    <property type="entry name" value="Protein kinase-like (PK-like)"/>
    <property type="match status" value="1"/>
</dbReference>
<dbReference type="SUPFAM" id="SSF52540">
    <property type="entry name" value="P-loop containing nucleoside triphosphate hydrolases"/>
    <property type="match status" value="1"/>
</dbReference>
<evidence type="ECO:0000259" key="2">
    <source>
        <dbReference type="PROSITE" id="PS50011"/>
    </source>
</evidence>